<evidence type="ECO:0008006" key="18">
    <source>
        <dbReference type="Google" id="ProtNLM"/>
    </source>
</evidence>
<name>A0AAV8WF42_9CUCU</name>
<dbReference type="SUPFAM" id="SSF56112">
    <property type="entry name" value="Protein kinase-like (PK-like)"/>
    <property type="match status" value="1"/>
</dbReference>
<keyword evidence="17" id="KW-1185">Reference proteome</keyword>
<proteinExistence type="predicted"/>
<dbReference type="InterPro" id="IPR001245">
    <property type="entry name" value="Ser-Thr/Tyr_kinase_cat_dom"/>
</dbReference>
<comment type="subcellular location">
    <subcellularLocation>
        <location evidence="1">Cell membrane</location>
        <topology evidence="1">Single-pass type I membrane protein</topology>
    </subcellularLocation>
</comment>
<evidence type="ECO:0000256" key="1">
    <source>
        <dbReference type="ARBA" id="ARBA00004251"/>
    </source>
</evidence>
<feature type="region of interest" description="Disordered" evidence="12">
    <location>
        <begin position="374"/>
        <end position="393"/>
    </location>
</feature>
<evidence type="ECO:0000256" key="9">
    <source>
        <dbReference type="ARBA" id="ARBA00023157"/>
    </source>
</evidence>
<dbReference type="PROSITE" id="PS50022">
    <property type="entry name" value="FA58C_3"/>
    <property type="match status" value="1"/>
</dbReference>
<feature type="transmembrane region" description="Helical" evidence="13">
    <location>
        <begin position="317"/>
        <end position="339"/>
    </location>
</feature>
<evidence type="ECO:0000313" key="16">
    <source>
        <dbReference type="EMBL" id="KAJ8925154.1"/>
    </source>
</evidence>
<evidence type="ECO:0000259" key="14">
    <source>
        <dbReference type="PROSITE" id="PS50011"/>
    </source>
</evidence>
<keyword evidence="5" id="KW-0547">Nucleotide-binding</keyword>
<dbReference type="InterPro" id="IPR048525">
    <property type="entry name" value="DDR1-2_DS-like"/>
</dbReference>
<evidence type="ECO:0000256" key="3">
    <source>
        <dbReference type="ARBA" id="ARBA00022692"/>
    </source>
</evidence>
<keyword evidence="4" id="KW-0732">Signal</keyword>
<evidence type="ECO:0000256" key="8">
    <source>
        <dbReference type="ARBA" id="ARBA00023136"/>
    </source>
</evidence>
<reference evidence="16 17" key="1">
    <citation type="journal article" date="2023" name="Insect Mol. Biol.">
        <title>Genome sequencing provides insights into the evolution of gene families encoding plant cell wall-degrading enzymes in longhorned beetles.</title>
        <authorList>
            <person name="Shin N.R."/>
            <person name="Okamura Y."/>
            <person name="Kirsch R."/>
            <person name="Pauchet Y."/>
        </authorList>
    </citation>
    <scope>NUCLEOTIDE SEQUENCE [LARGE SCALE GENOMIC DNA]</scope>
    <source>
        <strain evidence="16">EAD_L_NR</strain>
    </source>
</reference>
<keyword evidence="9" id="KW-1015">Disulfide bond</keyword>
<dbReference type="PROSITE" id="PS01286">
    <property type="entry name" value="FA58C_2"/>
    <property type="match status" value="1"/>
</dbReference>
<keyword evidence="6" id="KW-0067">ATP-binding</keyword>
<evidence type="ECO:0000259" key="15">
    <source>
        <dbReference type="PROSITE" id="PS50022"/>
    </source>
</evidence>
<dbReference type="GO" id="GO:0005524">
    <property type="term" value="F:ATP binding"/>
    <property type="evidence" value="ECO:0007669"/>
    <property type="project" value="UniProtKB-KW"/>
</dbReference>
<evidence type="ECO:0000256" key="11">
    <source>
        <dbReference type="ARBA" id="ARBA00023180"/>
    </source>
</evidence>
<feature type="domain" description="F5/8 type C" evidence="15">
    <location>
        <begin position="1"/>
        <end position="57"/>
    </location>
</feature>
<evidence type="ECO:0000256" key="6">
    <source>
        <dbReference type="ARBA" id="ARBA00022840"/>
    </source>
</evidence>
<dbReference type="InterPro" id="IPR020635">
    <property type="entry name" value="Tyr_kinase_cat_dom"/>
</dbReference>
<dbReference type="Gene3D" id="2.60.120.1190">
    <property type="match status" value="1"/>
</dbReference>
<feature type="non-terminal residue" evidence="16">
    <location>
        <position position="1"/>
    </location>
</feature>
<keyword evidence="11" id="KW-0325">Glycoprotein</keyword>
<dbReference type="GO" id="GO:0051897">
    <property type="term" value="P:positive regulation of phosphatidylinositol 3-kinase/protein kinase B signal transduction"/>
    <property type="evidence" value="ECO:0007669"/>
    <property type="project" value="TreeGrafter"/>
</dbReference>
<dbReference type="EMBL" id="JANEYG010000002">
    <property type="protein sequence ID" value="KAJ8925154.1"/>
    <property type="molecule type" value="Genomic_DNA"/>
</dbReference>
<dbReference type="SUPFAM" id="SSF49785">
    <property type="entry name" value="Galactose-binding domain-like"/>
    <property type="match status" value="1"/>
</dbReference>
<keyword evidence="10" id="KW-0675">Receptor</keyword>
<evidence type="ECO:0000313" key="17">
    <source>
        <dbReference type="Proteomes" id="UP001159042"/>
    </source>
</evidence>
<feature type="region of interest" description="Disordered" evidence="12">
    <location>
        <begin position="424"/>
        <end position="457"/>
    </location>
</feature>
<evidence type="ECO:0000256" key="7">
    <source>
        <dbReference type="ARBA" id="ARBA00022989"/>
    </source>
</evidence>
<evidence type="ECO:0000256" key="12">
    <source>
        <dbReference type="SAM" id="MobiDB-lite"/>
    </source>
</evidence>
<dbReference type="Pfam" id="PF07714">
    <property type="entry name" value="PK_Tyr_Ser-Thr"/>
    <property type="match status" value="1"/>
</dbReference>
<dbReference type="InterPro" id="IPR011009">
    <property type="entry name" value="Kinase-like_dom_sf"/>
</dbReference>
<protein>
    <recommendedName>
        <fullName evidence="18">Discoidin domain-containing receptor 2</fullName>
    </recommendedName>
</protein>
<accession>A0AAV8WF42</accession>
<dbReference type="InterPro" id="IPR050122">
    <property type="entry name" value="RTK"/>
</dbReference>
<dbReference type="PANTHER" id="PTHR24416">
    <property type="entry name" value="TYROSINE-PROTEIN KINASE RECEPTOR"/>
    <property type="match status" value="1"/>
</dbReference>
<dbReference type="InterPro" id="IPR000421">
    <property type="entry name" value="FA58C"/>
</dbReference>
<keyword evidence="8 13" id="KW-0472">Membrane</keyword>
<organism evidence="16 17">
    <name type="scientific">Exocentrus adspersus</name>
    <dbReference type="NCBI Taxonomy" id="1586481"/>
    <lineage>
        <taxon>Eukaryota</taxon>
        <taxon>Metazoa</taxon>
        <taxon>Ecdysozoa</taxon>
        <taxon>Arthropoda</taxon>
        <taxon>Hexapoda</taxon>
        <taxon>Insecta</taxon>
        <taxon>Pterygota</taxon>
        <taxon>Neoptera</taxon>
        <taxon>Endopterygota</taxon>
        <taxon>Coleoptera</taxon>
        <taxon>Polyphaga</taxon>
        <taxon>Cucujiformia</taxon>
        <taxon>Chrysomeloidea</taxon>
        <taxon>Cerambycidae</taxon>
        <taxon>Lamiinae</taxon>
        <taxon>Acanthocinini</taxon>
        <taxon>Exocentrus</taxon>
    </lineage>
</organism>
<dbReference type="GO" id="GO:0005518">
    <property type="term" value="F:collagen binding"/>
    <property type="evidence" value="ECO:0007669"/>
    <property type="project" value="TreeGrafter"/>
</dbReference>
<dbReference type="Proteomes" id="UP001159042">
    <property type="component" value="Unassembled WGS sequence"/>
</dbReference>
<dbReference type="GO" id="GO:0005886">
    <property type="term" value="C:plasma membrane"/>
    <property type="evidence" value="ECO:0007669"/>
    <property type="project" value="UniProtKB-SubCell"/>
</dbReference>
<dbReference type="GO" id="GO:0043235">
    <property type="term" value="C:receptor complex"/>
    <property type="evidence" value="ECO:0007669"/>
    <property type="project" value="TreeGrafter"/>
</dbReference>
<sequence length="708" mass="79085">SRANFFFCPFQILRGNSDTASVESHKLMPTMFASKVRVLPHSIHRRTVCLRMELLGCPYDGGVVSYSAPEGSEPSQGLYDSSYDGVKADGWLSQGLGRLVDGEVGLDNFRLDIGYGKGNGWVSWRNDSFSDGYVELVFEFDQVRNFSAVYLYTNNFFSRNVQTDTFYIVSKVSTYDFMYANEPSGVSGKVAANFTPVPLQVFSKARVMFSLGGRFYNGPTLSYSYMPDRVLENARNVSISLHQKVGRFVKLRLYFADRRIMLSEVAFDSEPVPFNVTEEEALDGEEKEFIVTSNGDKALKAFETIAARKDGDTYVEVIIGVLTAIMLLLLVVFVIILIVNKRHKLQGSPTILRNPFGVTINMKDLLMNLSSTTPAVPAPTSRPITPVSHQEADGDLRSSISLEQYRSPLVAGYYATLRYPAETEAPEVPPLPDEEDNIQQESVSGSSPLHYRSLQSTPSLSPSSKIINLGNYFPKVATDPPNRKRYHTAPREKHRIPPPVVHWNMAPSMGHPYTCREPELVPIPRYCLRPVEKLGQCHAGEITLYETENLEDIIPGVCRLVAVRTAPPERPKSDPNTLESLREVRFLAGLSDPNICRVLGVCTAEQPPWTVIEYGEMGDLAQYLQFLVNRNGSVHPTADQPISPLRSLSVWERGRRKLEDANDDVYKVLKTLKFPCSVGSLVFIATQIASGMKYLESKHVVHKDLAAR</sequence>
<dbReference type="AlphaFoldDB" id="A0AAV8WF42"/>
<dbReference type="Gene3D" id="3.30.200.20">
    <property type="entry name" value="Phosphorylase Kinase, domain 1"/>
    <property type="match status" value="1"/>
</dbReference>
<dbReference type="GO" id="GO:0010976">
    <property type="term" value="P:positive regulation of neuron projection development"/>
    <property type="evidence" value="ECO:0007669"/>
    <property type="project" value="TreeGrafter"/>
</dbReference>
<dbReference type="Pfam" id="PF21114">
    <property type="entry name" value="DDR1-2_DS-like"/>
    <property type="match status" value="2"/>
</dbReference>
<evidence type="ECO:0000256" key="10">
    <source>
        <dbReference type="ARBA" id="ARBA00023170"/>
    </source>
</evidence>
<dbReference type="Gene3D" id="1.10.510.10">
    <property type="entry name" value="Transferase(Phosphotransferase) domain 1"/>
    <property type="match status" value="1"/>
</dbReference>
<gene>
    <name evidence="16" type="ORF">NQ315_001339</name>
</gene>
<comment type="caution">
    <text evidence="16">The sequence shown here is derived from an EMBL/GenBank/DDBJ whole genome shotgun (WGS) entry which is preliminary data.</text>
</comment>
<keyword evidence="7 13" id="KW-1133">Transmembrane helix</keyword>
<evidence type="ECO:0000256" key="4">
    <source>
        <dbReference type="ARBA" id="ARBA00022729"/>
    </source>
</evidence>
<dbReference type="InterPro" id="IPR000719">
    <property type="entry name" value="Prot_kinase_dom"/>
</dbReference>
<keyword evidence="2" id="KW-1003">Cell membrane</keyword>
<dbReference type="SMART" id="SM00219">
    <property type="entry name" value="TyrKc"/>
    <property type="match status" value="1"/>
</dbReference>
<evidence type="ECO:0000256" key="2">
    <source>
        <dbReference type="ARBA" id="ARBA00022475"/>
    </source>
</evidence>
<dbReference type="PANTHER" id="PTHR24416:SF580">
    <property type="entry name" value="DISCOIDIN DOMAIN RECEPTOR, ISOFORM F"/>
    <property type="match status" value="1"/>
</dbReference>
<dbReference type="PROSITE" id="PS50011">
    <property type="entry name" value="PROTEIN_KINASE_DOM"/>
    <property type="match status" value="1"/>
</dbReference>
<feature type="domain" description="Protein kinase" evidence="14">
    <location>
        <begin position="528"/>
        <end position="708"/>
    </location>
</feature>
<dbReference type="Gene3D" id="2.60.120.260">
    <property type="entry name" value="Galactose-binding domain-like"/>
    <property type="match status" value="1"/>
</dbReference>
<evidence type="ECO:0000256" key="5">
    <source>
        <dbReference type="ARBA" id="ARBA00022741"/>
    </source>
</evidence>
<dbReference type="GO" id="GO:0038062">
    <property type="term" value="F:protein tyrosine kinase collagen receptor activity"/>
    <property type="evidence" value="ECO:0007669"/>
    <property type="project" value="TreeGrafter"/>
</dbReference>
<evidence type="ECO:0000256" key="13">
    <source>
        <dbReference type="SAM" id="Phobius"/>
    </source>
</evidence>
<dbReference type="InterPro" id="IPR008979">
    <property type="entry name" value="Galactose-bd-like_sf"/>
</dbReference>
<keyword evidence="3 13" id="KW-0812">Transmembrane</keyword>